<dbReference type="Pfam" id="PF03098">
    <property type="entry name" value="An_peroxidase"/>
    <property type="match status" value="3"/>
</dbReference>
<name>A0AAE1HZS0_9NEOP</name>
<evidence type="ECO:0000256" key="5">
    <source>
        <dbReference type="ARBA" id="ARBA00022729"/>
    </source>
</evidence>
<keyword evidence="6" id="KW-1015">Disulfide bond</keyword>
<dbReference type="GO" id="GO:0140825">
    <property type="term" value="F:lactoperoxidase activity"/>
    <property type="evidence" value="ECO:0007669"/>
    <property type="project" value="UniProtKB-EC"/>
</dbReference>
<evidence type="ECO:0000256" key="3">
    <source>
        <dbReference type="ARBA" id="ARBA00022559"/>
    </source>
</evidence>
<evidence type="ECO:0000256" key="2">
    <source>
        <dbReference type="ARBA" id="ARBA00012313"/>
    </source>
</evidence>
<dbReference type="GO" id="GO:0046872">
    <property type="term" value="F:metal ion binding"/>
    <property type="evidence" value="ECO:0007669"/>
    <property type="project" value="UniProtKB-KW"/>
</dbReference>
<keyword evidence="7" id="KW-0408">Iron</keyword>
<dbReference type="GO" id="GO:0006979">
    <property type="term" value="P:response to oxidative stress"/>
    <property type="evidence" value="ECO:0007669"/>
    <property type="project" value="InterPro"/>
</dbReference>
<keyword evidence="4 7" id="KW-0479">Metal-binding</keyword>
<evidence type="ECO:0000256" key="6">
    <source>
        <dbReference type="ARBA" id="ARBA00023157"/>
    </source>
</evidence>
<dbReference type="FunFam" id="1.10.640.10:FF:000007">
    <property type="entry name" value="Peroxidase mlt-7"/>
    <property type="match status" value="1"/>
</dbReference>
<evidence type="ECO:0000256" key="7">
    <source>
        <dbReference type="PIRSR" id="PIRSR619791-2"/>
    </source>
</evidence>
<keyword evidence="7" id="KW-0349">Heme</keyword>
<dbReference type="EMBL" id="JAHWGI010001411">
    <property type="protein sequence ID" value="KAK3930373.1"/>
    <property type="molecule type" value="Genomic_DNA"/>
</dbReference>
<dbReference type="PANTHER" id="PTHR11475:SF134">
    <property type="entry name" value="LD42267P"/>
    <property type="match status" value="1"/>
</dbReference>
<dbReference type="Proteomes" id="UP001219518">
    <property type="component" value="Unassembled WGS sequence"/>
</dbReference>
<comment type="caution">
    <text evidence="9">The sequence shown here is derived from an EMBL/GenBank/DDBJ whole genome shotgun (WGS) entry which is preliminary data.</text>
</comment>
<gene>
    <name evidence="9" type="ORF">KUF71_005107</name>
</gene>
<reference evidence="9" key="1">
    <citation type="submission" date="2021-07" db="EMBL/GenBank/DDBJ databases">
        <authorList>
            <person name="Catto M.A."/>
            <person name="Jacobson A."/>
            <person name="Kennedy G."/>
            <person name="Labadie P."/>
            <person name="Hunt B.G."/>
            <person name="Srinivasan R."/>
        </authorList>
    </citation>
    <scope>NUCLEOTIDE SEQUENCE</scope>
    <source>
        <strain evidence="9">PL_HMW_Pooled</strain>
        <tissue evidence="9">Head</tissue>
    </source>
</reference>
<dbReference type="InterPro" id="IPR010255">
    <property type="entry name" value="Haem_peroxidase_sf"/>
</dbReference>
<dbReference type="InterPro" id="IPR019791">
    <property type="entry name" value="Haem_peroxidase_animal"/>
</dbReference>
<dbReference type="SUPFAM" id="SSF48113">
    <property type="entry name" value="Heme-dependent peroxidases"/>
    <property type="match status" value="2"/>
</dbReference>
<feature type="region of interest" description="Disordered" evidence="8">
    <location>
        <begin position="1527"/>
        <end position="1615"/>
    </location>
</feature>
<evidence type="ECO:0000313" key="9">
    <source>
        <dbReference type="EMBL" id="KAK3930373.1"/>
    </source>
</evidence>
<proteinExistence type="predicted"/>
<evidence type="ECO:0000256" key="8">
    <source>
        <dbReference type="SAM" id="MobiDB-lite"/>
    </source>
</evidence>
<dbReference type="EC" id="1.11.1.7" evidence="2"/>
<evidence type="ECO:0000313" key="10">
    <source>
        <dbReference type="Proteomes" id="UP001219518"/>
    </source>
</evidence>
<evidence type="ECO:0000256" key="4">
    <source>
        <dbReference type="ARBA" id="ARBA00022723"/>
    </source>
</evidence>
<accession>A0AAE1HZS0</accession>
<organism evidence="9 10">
    <name type="scientific">Frankliniella fusca</name>
    <dbReference type="NCBI Taxonomy" id="407009"/>
    <lineage>
        <taxon>Eukaryota</taxon>
        <taxon>Metazoa</taxon>
        <taxon>Ecdysozoa</taxon>
        <taxon>Arthropoda</taxon>
        <taxon>Hexapoda</taxon>
        <taxon>Insecta</taxon>
        <taxon>Pterygota</taxon>
        <taxon>Neoptera</taxon>
        <taxon>Paraneoptera</taxon>
        <taxon>Thysanoptera</taxon>
        <taxon>Terebrantia</taxon>
        <taxon>Thripoidea</taxon>
        <taxon>Thripidae</taxon>
        <taxon>Frankliniella</taxon>
    </lineage>
</organism>
<dbReference type="Gene3D" id="1.10.640.10">
    <property type="entry name" value="Haem peroxidase domain superfamily, animal type"/>
    <property type="match status" value="2"/>
</dbReference>
<feature type="compositionally biased region" description="Low complexity" evidence="8">
    <location>
        <begin position="1527"/>
        <end position="1539"/>
    </location>
</feature>
<keyword evidence="3 9" id="KW-0560">Oxidoreductase</keyword>
<reference evidence="9" key="2">
    <citation type="journal article" date="2023" name="BMC Genomics">
        <title>Pest status, molecular evolution, and epigenetic factors derived from the genome assembly of Frankliniella fusca, a thysanopteran phytovirus vector.</title>
        <authorList>
            <person name="Catto M.A."/>
            <person name="Labadie P.E."/>
            <person name="Jacobson A.L."/>
            <person name="Kennedy G.G."/>
            <person name="Srinivasan R."/>
            <person name="Hunt B.G."/>
        </authorList>
    </citation>
    <scope>NUCLEOTIDE SEQUENCE</scope>
    <source>
        <strain evidence="9">PL_HMW_Pooled</strain>
    </source>
</reference>
<dbReference type="InterPro" id="IPR037120">
    <property type="entry name" value="Haem_peroxidase_sf_animal"/>
</dbReference>
<keyword evidence="5" id="KW-0732">Signal</keyword>
<dbReference type="PRINTS" id="PR00457">
    <property type="entry name" value="ANPEROXIDASE"/>
</dbReference>
<feature type="binding site" description="axial binding residue" evidence="7">
    <location>
        <position position="1207"/>
    </location>
    <ligand>
        <name>heme b</name>
        <dbReference type="ChEBI" id="CHEBI:60344"/>
    </ligand>
    <ligandPart>
        <name>Fe</name>
        <dbReference type="ChEBI" id="CHEBI:18248"/>
    </ligandPart>
</feature>
<feature type="compositionally biased region" description="Pro residues" evidence="8">
    <location>
        <begin position="1559"/>
        <end position="1584"/>
    </location>
</feature>
<dbReference type="FunFam" id="1.10.640.10:FF:000006">
    <property type="entry name" value="Double oxidase: two peroxidase domains"/>
    <property type="match status" value="1"/>
</dbReference>
<keyword evidence="3 9" id="KW-0575">Peroxidase</keyword>
<dbReference type="GO" id="GO:0020037">
    <property type="term" value="F:heme binding"/>
    <property type="evidence" value="ECO:0007669"/>
    <property type="project" value="InterPro"/>
</dbReference>
<protein>
    <recommendedName>
        <fullName evidence="2">peroxidase</fullName>
        <ecNumber evidence="2">1.11.1.7</ecNumber>
    </recommendedName>
</protein>
<dbReference type="CDD" id="cd09823">
    <property type="entry name" value="peroxinectin_like"/>
    <property type="match status" value="1"/>
</dbReference>
<keyword evidence="10" id="KW-1185">Reference proteome</keyword>
<comment type="catalytic activity">
    <reaction evidence="1">
        <text>2 a phenolic donor + H2O2 = 2 a phenolic radical donor + 2 H2O</text>
        <dbReference type="Rhea" id="RHEA:56136"/>
        <dbReference type="ChEBI" id="CHEBI:15377"/>
        <dbReference type="ChEBI" id="CHEBI:16240"/>
        <dbReference type="ChEBI" id="CHEBI:139520"/>
        <dbReference type="ChEBI" id="CHEBI:139521"/>
        <dbReference type="EC" id="1.11.1.7"/>
    </reaction>
</comment>
<dbReference type="PROSITE" id="PS50292">
    <property type="entry name" value="PEROXIDASE_3"/>
    <property type="match status" value="2"/>
</dbReference>
<evidence type="ECO:0000256" key="1">
    <source>
        <dbReference type="ARBA" id="ARBA00000189"/>
    </source>
</evidence>
<dbReference type="PANTHER" id="PTHR11475">
    <property type="entry name" value="OXIDASE/PEROXIDASE"/>
    <property type="match status" value="1"/>
</dbReference>
<sequence length="1615" mass="175837">MANGHGLRMAMDRFTMASRMAMVIEQGAMVFQTCGNPALLLMGVPHKCEKERACNNESSVRNHPAGDLNARSSESPWSIRTVPFDADRNTIVADSNSPSRLNSSPHYLRRPSAAWLGGEAQQTDAGSALLISTDIIVHIQDQRTVLCAASNAVVGVAPGQQGHGAEPDFNVTDYVSALADADGRLLERAVAALSAEMGLPPPLGCPAPPPCPPDKYRTMDGSCNNVRHPAWGAAGAPFLRLLAPEYEDGSRPKASPPMPSPERVVAALRGVSAAGGPVHEHVTALVALWGELLLRDIALPVSVERGGCCGAAPAAGPECFPLTSGSQPNATCKDYVRSLPALHDDCNFQHRDQMNMATGFLDASSLYGNSDEEAQSLRAPEGGLVILENCRLCQTVGSGLSTLASLFLREHNRLAVRLAALNPHWDSDTLFLEARRLVAAQLQHITYSEFLPTVLGEVTMESWDLTPRDHGHYTGYSSGVHAGALAEVGVAALHAFRSMVPPALVSNTTAPGRMDALDEGRFTRMVHAVTSSPALRPSLRMAAQPRADYRQDWEPAALLLHRGRDHGLASYPNWVSFCTQGTPLTKKANFSFLGAQQGLFTEDNLKHLKSVYKSVGDVDLLAGASLETPAQGAVLGPTMGCLLAEQFSVLRAGDRFWYENDIPPSSFSRVQLDEIRRVTLGGVICANTPDLSELQPQAFVREDPYLNVRIACGLQPSLQLSTAWKDQRSAAAAIPEDLVREAVQRAEKELTARAQFEYRMWADKGAVDPKSPQGTAAAFSKANKQALHMANSSLLLEFASEELLNSLQSGPSAGGPGGSRRRRQIVENLIGFTRDDILSGDGLQDIDVRPFVTSTPLDADPSMCAPPVAEDGHPCDPTSPFRTFSGHCNNQRKPSLGKSLTTFNRLLPPAYENGVSRPRLTSVTGAPLPSPRLVSTMVHADISNLHTRYSLMVMQFAQFLDHDLTFTPVHRGFFASIPDCRSCDSPRTVHPECMPIPVPAGDHFYPPVNQTTGERLCFPFMRSLPGQQHLGPRDQINQNSAFLDGSVVYGEQACLGRDLRAYVAGRLNVTIHPVRGKDLLPQSPSHPECRAPSGYCFIAGDARASEQPALTAMHTVWMREHNRLVDGLHAVNPHWDDERLYQHGRRILSAALQHISYNEFLPRILGWNAVNLYGLKLQSHGYYKGYSPTCNPAILNEFATAAFRIGHSLLRPHIPRMSPSYKPIDPPLLLRDGFFNPDAIYQAHIVDEIMRGLVSTPMENLDQFITGEITNHLFEDRRIPHSGIDLAALNIQRGRDHAIRPYNDYRALCNLKRATTWDDLSREIPAEVIARLQRMYPTVDDIDLFPGGLSERPLQGGLVGPTFACIIGIQFRQIRKCDRFWYENDDPVTRFTEAQLAEIRKATLSKVLCANLDAESDMQRSALDQPNNFLNPRLPCHSLPGMDLNAWRETHQGCHIGGRSVAVGESALPSPCTSCICTEEGAQCASLRITDCGQLMREASRDSILRDDVCMAQCGFLLEPLDGAAPASGPGLGPDLGSSQHIEFTTAPSRRPPGAGRQLPPPELLGPPPPPPFRRGPGGPPPPRAARRNPRVFRPGPSAPGFSGLRIPDFSSIIG</sequence>